<evidence type="ECO:0000313" key="2">
    <source>
        <dbReference type="Proteomes" id="UP000483839"/>
    </source>
</evidence>
<sequence length="589" mass="64401">MTNEPVTTEPVSVDPVVLERTSLDGANMLRATVDSGTSGLTDTSISPFDIENAIYVPGDSTKIQTYSGKAFIYESGDLSDNGNQQPVVGMEVYLQWVNGKGFVSPVFKTITDENGLYVFDLSQPITDELGNDYSFVLAGDSKFVIRTWAKNIDSEKYDVIQHGDKFYGYHNRINRKNESWDFTAGVNKIVNGIIILQEKMMTEDWLSKTNDESQISPNPDGIWPDRGIYGTVRGNVWYEGSEGAGTLSDEYLFGGVGGSGDIAAQGLKVQASYVNDEVARRFDTWKTEHPGYTLEDFKAAQAQIISEYEQQFGTGSHIAETVIATVASDGSYYIPFRGLYGISRTNKGAKTSVDEYGTLVRDEDVKNDSLMQWNGTLGQRHRHINSDYLYVSPLIDGYSIWSDAFQQNLFQDARDTLTTVLASTNISSVDFAIMQPQARHDILVYDSLDNLAHPGNVAQSETTGLLPNTAYKIQWFQDGVTLGQPVDVVSDEQGRIIIQDGTSITVPLDLQQDTVYTSAVFLATQDTSDYNGAVAIDSFTAVIAIDPLTATATPVTVPEGQAVPADTKVVETNKSDAVISSTPTNGLSV</sequence>
<protein>
    <submittedName>
        <fullName evidence="1">YSIRK signal domain/LPXTG anchor domain surface protein</fullName>
    </submittedName>
</protein>
<proteinExistence type="predicted"/>
<evidence type="ECO:0000313" key="1">
    <source>
        <dbReference type="EMBL" id="MTD01293.1"/>
    </source>
</evidence>
<comment type="caution">
    <text evidence="1">The sequence shown here is derived from an EMBL/GenBank/DDBJ whole genome shotgun (WGS) entry which is preliminary data.</text>
</comment>
<feature type="non-terminal residue" evidence="1">
    <location>
        <position position="589"/>
    </location>
</feature>
<organism evidence="1 2">
    <name type="scientific">Streptococcus uberis</name>
    <dbReference type="NCBI Taxonomy" id="1349"/>
    <lineage>
        <taxon>Bacteria</taxon>
        <taxon>Bacillati</taxon>
        <taxon>Bacillota</taxon>
        <taxon>Bacilli</taxon>
        <taxon>Lactobacillales</taxon>
        <taxon>Streptococcaceae</taxon>
        <taxon>Streptococcus</taxon>
    </lineage>
</organism>
<name>A0A6L6G7B3_STRUB</name>
<gene>
    <name evidence="1" type="ORF">GKS16_03250</name>
</gene>
<dbReference type="AlphaFoldDB" id="A0A6L6G7B3"/>
<reference evidence="1 2" key="1">
    <citation type="submission" date="2019-11" db="EMBL/GenBank/DDBJ databases">
        <title>Streptococcus uberis isolated from clinical mastitis cases on a southeastern Queensland dairy.</title>
        <authorList>
            <person name="Workentine M.L."/>
            <person name="Price R."/>
            <person name="Olchowy T."/>
        </authorList>
    </citation>
    <scope>NUCLEOTIDE SEQUENCE [LARGE SCALE GENOMIC DNA]</scope>
    <source>
        <strain evidence="1 2">OLC4459-A17</strain>
    </source>
</reference>
<accession>A0A6L6G7B3</accession>
<dbReference type="Proteomes" id="UP000483839">
    <property type="component" value="Unassembled WGS sequence"/>
</dbReference>
<dbReference type="EMBL" id="WLXI01000032">
    <property type="protein sequence ID" value="MTD01293.1"/>
    <property type="molecule type" value="Genomic_DNA"/>
</dbReference>